<name>A0A0V1FAP9_TRIPS</name>
<sequence>MFLEWRNLRPFFLGTLSISGNLKFSKNILVSIDRAFHNESLEAGCKFPPFLYLEKSFHEDAPFIN</sequence>
<organism evidence="1 3">
    <name type="scientific">Trichinella pseudospiralis</name>
    <name type="common">Parasitic roundworm</name>
    <dbReference type="NCBI Taxonomy" id="6337"/>
    <lineage>
        <taxon>Eukaryota</taxon>
        <taxon>Metazoa</taxon>
        <taxon>Ecdysozoa</taxon>
        <taxon>Nematoda</taxon>
        <taxon>Enoplea</taxon>
        <taxon>Dorylaimia</taxon>
        <taxon>Trichinellida</taxon>
        <taxon>Trichinellidae</taxon>
        <taxon>Trichinella</taxon>
    </lineage>
</organism>
<dbReference type="OrthoDB" id="5932485at2759"/>
<dbReference type="AlphaFoldDB" id="A0A0V1FAP9"/>
<dbReference type="Proteomes" id="UP000054995">
    <property type="component" value="Unassembled WGS sequence"/>
</dbReference>
<dbReference type="EMBL" id="JYDT01000147">
    <property type="protein sequence ID" value="KRY83213.1"/>
    <property type="molecule type" value="Genomic_DNA"/>
</dbReference>
<evidence type="ECO:0000313" key="3">
    <source>
        <dbReference type="Proteomes" id="UP000054995"/>
    </source>
</evidence>
<proteinExistence type="predicted"/>
<dbReference type="EMBL" id="JYDT01000147">
    <property type="protein sequence ID" value="KRY83221.1"/>
    <property type="molecule type" value="Genomic_DNA"/>
</dbReference>
<evidence type="ECO:0000313" key="1">
    <source>
        <dbReference type="EMBL" id="KRY83213.1"/>
    </source>
</evidence>
<comment type="caution">
    <text evidence="1">The sequence shown here is derived from an EMBL/GenBank/DDBJ whole genome shotgun (WGS) entry which is preliminary data.</text>
</comment>
<evidence type="ECO:0000313" key="2">
    <source>
        <dbReference type="EMBL" id="KRY83221.1"/>
    </source>
</evidence>
<accession>A0A0V1FAP9</accession>
<reference evidence="1 3" key="1">
    <citation type="submission" date="2015-01" db="EMBL/GenBank/DDBJ databases">
        <title>Evolution of Trichinella species and genotypes.</title>
        <authorList>
            <person name="Korhonen P.K."/>
            <person name="Edoardo P."/>
            <person name="Giuseppe L.R."/>
            <person name="Gasser R.B."/>
        </authorList>
    </citation>
    <scope>NUCLEOTIDE SEQUENCE [LARGE SCALE GENOMIC DNA]</scope>
    <source>
        <strain evidence="1">ISS470</strain>
    </source>
</reference>
<gene>
    <name evidence="2" type="ORF">T4D_10595</name>
    <name evidence="1" type="ORF">T4D_4207</name>
</gene>
<keyword evidence="3" id="KW-1185">Reference proteome</keyword>
<protein>
    <submittedName>
        <fullName evidence="1">Uncharacterized protein</fullName>
    </submittedName>
</protein>